<keyword evidence="2" id="KW-1185">Reference proteome</keyword>
<organism evidence="1 2">
    <name type="scientific">Desulfosalsimonas propionicica</name>
    <dbReference type="NCBI Taxonomy" id="332175"/>
    <lineage>
        <taxon>Bacteria</taxon>
        <taxon>Pseudomonadati</taxon>
        <taxon>Thermodesulfobacteriota</taxon>
        <taxon>Desulfobacteria</taxon>
        <taxon>Desulfobacterales</taxon>
        <taxon>Desulfosalsimonadaceae</taxon>
        <taxon>Desulfosalsimonas</taxon>
    </lineage>
</organism>
<gene>
    <name evidence="1" type="ORF">HNR65_003420</name>
</gene>
<comment type="caution">
    <text evidence="1">The sequence shown here is derived from an EMBL/GenBank/DDBJ whole genome shotgun (WGS) entry which is preliminary data.</text>
</comment>
<dbReference type="EMBL" id="JACDUS010000016">
    <property type="protein sequence ID" value="MBA2883063.1"/>
    <property type="molecule type" value="Genomic_DNA"/>
</dbReference>
<evidence type="ECO:0000313" key="1">
    <source>
        <dbReference type="EMBL" id="MBA2883063.1"/>
    </source>
</evidence>
<dbReference type="Proteomes" id="UP000525298">
    <property type="component" value="Unassembled WGS sequence"/>
</dbReference>
<dbReference type="RefSeq" id="WP_181552680.1">
    <property type="nucleotide sequence ID" value="NZ_JACDUS010000016.1"/>
</dbReference>
<sequence length="79" mass="9241">MEINEIIKSINEAMKPEIADWQQLTDEELEKVHYVQHKILDDIDFHHAYRDGVISKGQMDKINAFEEWNESLGGLTTKI</sequence>
<accession>A0A7W0CC67</accession>
<dbReference type="AlphaFoldDB" id="A0A7W0CC67"/>
<proteinExistence type="predicted"/>
<protein>
    <submittedName>
        <fullName evidence="1">Uncharacterized protein</fullName>
    </submittedName>
</protein>
<reference evidence="1 2" key="1">
    <citation type="submission" date="2020-07" db="EMBL/GenBank/DDBJ databases">
        <title>Genomic Encyclopedia of Type Strains, Phase IV (KMG-IV): sequencing the most valuable type-strain genomes for metagenomic binning, comparative biology and taxonomic classification.</title>
        <authorList>
            <person name="Goeker M."/>
        </authorList>
    </citation>
    <scope>NUCLEOTIDE SEQUENCE [LARGE SCALE GENOMIC DNA]</scope>
    <source>
        <strain evidence="1 2">DSM 17721</strain>
    </source>
</reference>
<name>A0A7W0CC67_9BACT</name>
<evidence type="ECO:0000313" key="2">
    <source>
        <dbReference type="Proteomes" id="UP000525298"/>
    </source>
</evidence>